<protein>
    <submittedName>
        <fullName evidence="2">Uncharacterized protein</fullName>
    </submittedName>
</protein>
<keyword evidence="3" id="KW-1185">Reference proteome</keyword>
<dbReference type="AlphaFoldDB" id="A0A7X0LUX8"/>
<gene>
    <name evidence="2" type="ORF">HNR53_000600</name>
</gene>
<name>A0A7X0LUX8_9BACI</name>
<feature type="compositionally biased region" description="Polar residues" evidence="1">
    <location>
        <begin position="28"/>
        <end position="42"/>
    </location>
</feature>
<reference evidence="2 3" key="1">
    <citation type="submission" date="2020-08" db="EMBL/GenBank/DDBJ databases">
        <title>Genomic Encyclopedia of Type Strains, Phase IV (KMG-IV): sequencing the most valuable type-strain genomes for metagenomic binning, comparative biology and taxonomic classification.</title>
        <authorList>
            <person name="Goeker M."/>
        </authorList>
    </citation>
    <scope>NUCLEOTIDE SEQUENCE [LARGE SCALE GENOMIC DNA]</scope>
    <source>
        <strain evidence="2 3">DSM 5391</strain>
    </source>
</reference>
<dbReference type="EMBL" id="JACHGK010000001">
    <property type="protein sequence ID" value="MBB6444012.1"/>
    <property type="molecule type" value="Genomic_DNA"/>
</dbReference>
<proteinExistence type="predicted"/>
<evidence type="ECO:0000313" key="3">
    <source>
        <dbReference type="Proteomes" id="UP000531594"/>
    </source>
</evidence>
<evidence type="ECO:0000256" key="1">
    <source>
        <dbReference type="SAM" id="MobiDB-lite"/>
    </source>
</evidence>
<feature type="compositionally biased region" description="Basic and acidic residues" evidence="1">
    <location>
        <begin position="1"/>
        <end position="21"/>
    </location>
</feature>
<organism evidence="2 3">
    <name type="scientific">Bacillus benzoevorans</name>
    <dbReference type="NCBI Taxonomy" id="1456"/>
    <lineage>
        <taxon>Bacteria</taxon>
        <taxon>Bacillati</taxon>
        <taxon>Bacillota</taxon>
        <taxon>Bacilli</taxon>
        <taxon>Bacillales</taxon>
        <taxon>Bacillaceae</taxon>
        <taxon>Bacillus</taxon>
    </lineage>
</organism>
<sequence length="42" mass="4806">MSSQHCHEPEPEPDSNKEEVINRPFLKSLNTDTNSALYGQDF</sequence>
<accession>A0A7X0LUX8</accession>
<feature type="region of interest" description="Disordered" evidence="1">
    <location>
        <begin position="1"/>
        <end position="42"/>
    </location>
</feature>
<evidence type="ECO:0000313" key="2">
    <source>
        <dbReference type="EMBL" id="MBB6444012.1"/>
    </source>
</evidence>
<comment type="caution">
    <text evidence="2">The sequence shown here is derived from an EMBL/GenBank/DDBJ whole genome shotgun (WGS) entry which is preliminary data.</text>
</comment>
<dbReference type="Proteomes" id="UP000531594">
    <property type="component" value="Unassembled WGS sequence"/>
</dbReference>